<dbReference type="InterPro" id="IPR020590">
    <property type="entry name" value="Guanylate_kinase_CS"/>
</dbReference>
<dbReference type="SMART" id="SM00072">
    <property type="entry name" value="GuKc"/>
    <property type="match status" value="2"/>
</dbReference>
<dbReference type="Gene3D" id="3.40.50.300">
    <property type="entry name" value="P-loop containing nucleotide triphosphate hydrolases"/>
    <property type="match status" value="3"/>
</dbReference>
<evidence type="ECO:0000259" key="8">
    <source>
        <dbReference type="PROSITE" id="PS50822"/>
    </source>
</evidence>
<dbReference type="SUPFAM" id="SSF53098">
    <property type="entry name" value="Ribonuclease H-like"/>
    <property type="match status" value="2"/>
</dbReference>
<dbReference type="Pfam" id="PF16488">
    <property type="entry name" value="ArgoL2"/>
    <property type="match status" value="1"/>
</dbReference>
<dbReference type="InterPro" id="IPR014811">
    <property type="entry name" value="ArgoL1"/>
</dbReference>
<dbReference type="SMART" id="SM00569">
    <property type="entry name" value="L27"/>
    <property type="match status" value="2"/>
</dbReference>
<dbReference type="SMART" id="SM00326">
    <property type="entry name" value="SH3"/>
    <property type="match status" value="2"/>
</dbReference>
<dbReference type="SUPFAM" id="SSF101690">
    <property type="entry name" value="PAZ domain"/>
    <property type="match status" value="1"/>
</dbReference>
<dbReference type="SUPFAM" id="SSF50156">
    <property type="entry name" value="PDZ domain-like"/>
    <property type="match status" value="2"/>
</dbReference>
<evidence type="ECO:0000256" key="2">
    <source>
        <dbReference type="ARBA" id="ARBA00022443"/>
    </source>
</evidence>
<dbReference type="InterPro" id="IPR012337">
    <property type="entry name" value="RNaseH-like_sf"/>
</dbReference>
<keyword evidence="10" id="KW-1185">Reference proteome</keyword>
<dbReference type="InterPro" id="IPR003165">
    <property type="entry name" value="Piwi"/>
</dbReference>
<dbReference type="Pfam" id="PF00595">
    <property type="entry name" value="PDZ"/>
    <property type="match status" value="2"/>
</dbReference>
<evidence type="ECO:0000313" key="9">
    <source>
        <dbReference type="EMBL" id="KFD49462.1"/>
    </source>
</evidence>
<dbReference type="PANTHER" id="PTHR23122">
    <property type="entry name" value="MEMBRANE-ASSOCIATED GUANYLATE KINASE MAGUK"/>
    <property type="match status" value="1"/>
</dbReference>
<dbReference type="GO" id="GO:0003723">
    <property type="term" value="F:RNA binding"/>
    <property type="evidence" value="ECO:0007669"/>
    <property type="project" value="InterPro"/>
</dbReference>
<dbReference type="InterPro" id="IPR036085">
    <property type="entry name" value="PAZ_dom_sf"/>
</dbReference>
<protein>
    <submittedName>
        <fullName evidence="9">Uncharacterized protein</fullName>
    </submittedName>
</protein>
<organism evidence="9 10">
    <name type="scientific">Trichuris suis</name>
    <name type="common">pig whipworm</name>
    <dbReference type="NCBI Taxonomy" id="68888"/>
    <lineage>
        <taxon>Eukaryota</taxon>
        <taxon>Metazoa</taxon>
        <taxon>Ecdysozoa</taxon>
        <taxon>Nematoda</taxon>
        <taxon>Enoplea</taxon>
        <taxon>Dorylaimia</taxon>
        <taxon>Trichinellida</taxon>
        <taxon>Trichuridae</taxon>
        <taxon>Trichuris</taxon>
    </lineage>
</organism>
<dbReference type="InterPro" id="IPR027417">
    <property type="entry name" value="P-loop_NTPase"/>
</dbReference>
<evidence type="ECO:0000259" key="6">
    <source>
        <dbReference type="PROSITE" id="PS50106"/>
    </source>
</evidence>
<feature type="domain" description="PDZ" evidence="6">
    <location>
        <begin position="879"/>
        <end position="959"/>
    </location>
</feature>
<dbReference type="InterPro" id="IPR004172">
    <property type="entry name" value="L27_dom"/>
</dbReference>
<sequence>MTSTSGELSSSVSELTISDLIARPDYGTEGKKIQLVSNFVELKKVATGLIEVVQYHVDMVSDKVKLTRDDKRDIFWKFVKENPKVFAKPFSMAYDGEALLFSKEPLPIKEHATFEGQVMVQVLRSNRPIEVQVGVKKTGMVKLIFKDTKSGGGLPTESEQTPIQVVDVVLAQGRACTLVSRSERFCIVGNSAYEVPARSGVNLKFGVELWRGLFISARVGEGYRPMVNIDVSHAAFYRPQSVLNYICDVLNADRSPPRYSVDQIQSNTRLSEGELKIVGRAVKGLRVTVTHRKCDAQYRVIGIAADASRHMFTLRDGRELSVVDYFKETYFQLRYPRMPALQAGSKNRSIYLPVEVCNVAGKQRYGAGKLSGFQTTLVIRQCAMDAPTRLQVCMEMMRRANLENDEFLKEFGLDIARTFVEVPGRVLPPPKLEYKRGGWELRQFFSRSFGRSSSLGQVAEFCTNVAKVCNDLGMNVGRKADILLPVRDTAAFERVLQRIVTEYNENNKVCRLVFVALSDTKEYSEVKRAADVKFGIMTQCFMQRVLHDVVVKHSVMTATNLALKINMKMGGVNTRLLADPFVKNNLTDKDTLVLGVDVTHPHVADRDSPSIAAVVGNVDVNCAEYAASIRVQPNRWESILYLEDEFRERIRAFVYRSNRRPSRIIVFRDGVSEGEFRQVLREELRALRAACRSLDKGYRPGITYVVVQKRHHARFMCKDESMESRSPRAGCHSAMLGLRCERDSGESTSAKSWSTKAEATNDLTICWPGAKLSKADGGAQTLPTAVARLHALISEAQEKKLQPFDGCPVALRDDLSFALHQVVENSDSAAACDLLEFFEQPHMKALLFAFDCLTRRDFDSSLPDVPHEVDEDEGLAVRIVRLVKNGQPLGATIKAEQNGALIIARIMRGGVADRSGCLNSGDQVVEVNGVNVVGKKPTDVVKLLNSSSGSVTFKLIPAPAQLPTNGFSCSDTSGCGTPVFLRAMFDYNPNDDFYNPCPEASLAFGRGDVLRLCDLSDDNWWQAKLCHSSNEGNVGLVPSGKLLKSIDEAKRTKDVVACSGFGTSRRFRSAPHDAHLLDEPTSDVLKAYQEVALYPPMAGFHRPIVLVGPTGIGRTELKRRLIATQPAKFGATIPYTSRTPKAREVEGVNYHFTSRAQMEKWIRDNRLIEYGLLRTGELKLYFVYVRPPPFPTLKATRTSQAERGNDALMSNEDFEQMIEQGKALETVFGCFFDYVLVNSSLEVAVRELLDIASSLELDSHWVLSLLEICGTTSVALHGRDVKGGIASHIHCAKVSDTGRKADILLPVRDTAAFERVLQRIVTEYNENNKVCRLVFVALSDTKEYSEVKRAADVKFGIMTQCFMQRVLHDVVVKHSVMTATNLALKINMKMGGVNTRLLADPFVKNNLTDKDTLVLGVDVTHPHVADRDSPSIAAVVGNVDVNCAEYAASIRVQPNRWESILYLEDEFRERIRAFVYRSNRRPSRIIVFRDGVSEGEFRQVLREELRALRAACRSLDKGYRPGITYVVVQKRHHARFMCKDESMAVGKGRNIPAGTVIDRRVTSADGYDFYLCSHTGIQGTSKPAKYNVLYDDNNLNSNTMQAIAYYLCHVYGRCMRSVSIPAPVYFAHLACYRSRNHSYLLTGGSDESFGSRARKEPNNVEFTRAVTVHDNMRSTIRSPRAGCHSAMLGLRCERDSGESTSAKSWSTKAEATNDLTICWPGAKLSKADGGAQTLPTAVARLHALISEAQEKKLQPFDGCPVALRDDLSFALHQVVENSDSAAACDLLEFFEQPHMKALLFAFDCLTRRDFDSSLPDVPHEVDEDEGLAVRIVRLVKNGQPLGATIKAEQNGALIIARIMRGGVADRSGCLNSGDQVVEVNGVNVVGKKPTDVVKLLNSSSGSVTFKLIPAPAQLPTNGFSCSDTSGCGTPVFLRAMFDYNPNDDFYNPCPEASLAFGRGDVLRLCDLSDDNWWQAKLCHSSNEGNVGLVPSGKLLKSIDEAKRTKDVVACSGFGTSRRFRSAPHDAHLLDEPTSDVLKTYEEVALYRPVAGCHRPIVLIGPTGVGRTELKRRLIATQPAKFGATIPYTSRTPKAGEVEGVNYHFTSRAQMEKWIRDNRLIEYGEFKGNLYGTCVDSVKELMDQGRVCVLNPHPQAIRLLRTGELKPYFVYVRPPPFPTLKATRTSQAERGNGALMSNEDFEQMIEQGKALETVFGCFFDYVLVNSSLEVAVRELLDIASSLELDSHWVPSAWL</sequence>
<evidence type="ECO:0000256" key="1">
    <source>
        <dbReference type="ARBA" id="ARBA00007014"/>
    </source>
</evidence>
<dbReference type="Pfam" id="PF02170">
    <property type="entry name" value="PAZ"/>
    <property type="match status" value="1"/>
</dbReference>
<dbReference type="SUPFAM" id="SSF52540">
    <property type="entry name" value="P-loop containing nucleoside triphosphate hydrolases"/>
    <property type="match status" value="2"/>
</dbReference>
<dbReference type="Pfam" id="PF16486">
    <property type="entry name" value="ArgoN"/>
    <property type="match status" value="1"/>
</dbReference>
<feature type="domain" description="SH3" evidence="4">
    <location>
        <begin position="976"/>
        <end position="1047"/>
    </location>
</feature>
<dbReference type="SMART" id="SM00950">
    <property type="entry name" value="Piwi"/>
    <property type="match status" value="2"/>
</dbReference>
<feature type="domain" description="SH3" evidence="4">
    <location>
        <begin position="1928"/>
        <end position="1999"/>
    </location>
</feature>
<evidence type="ECO:0000256" key="3">
    <source>
        <dbReference type="PROSITE-ProRule" id="PRU00192"/>
    </source>
</evidence>
<dbReference type="PROSITE" id="PS00856">
    <property type="entry name" value="GUANYLATE_KINASE_1"/>
    <property type="match status" value="2"/>
</dbReference>
<gene>
    <name evidence="9" type="ORF">M513_09647</name>
</gene>
<dbReference type="SMART" id="SM00949">
    <property type="entry name" value="PAZ"/>
    <property type="match status" value="1"/>
</dbReference>
<dbReference type="Pfam" id="PF00625">
    <property type="entry name" value="Guanylate_kin"/>
    <property type="match status" value="2"/>
</dbReference>
<dbReference type="Pfam" id="PF07653">
    <property type="entry name" value="SH3_2"/>
    <property type="match status" value="2"/>
</dbReference>
<evidence type="ECO:0000313" key="10">
    <source>
        <dbReference type="Proteomes" id="UP000030764"/>
    </source>
</evidence>
<feature type="domain" description="PDZ" evidence="6">
    <location>
        <begin position="1831"/>
        <end position="1911"/>
    </location>
</feature>
<dbReference type="SMART" id="SM00228">
    <property type="entry name" value="PDZ"/>
    <property type="match status" value="2"/>
</dbReference>
<dbReference type="Gene3D" id="3.40.50.2300">
    <property type="match status" value="2"/>
</dbReference>
<evidence type="ECO:0000259" key="7">
    <source>
        <dbReference type="PROSITE" id="PS50821"/>
    </source>
</evidence>
<dbReference type="PROSITE" id="PS50002">
    <property type="entry name" value="SH3"/>
    <property type="match status" value="2"/>
</dbReference>
<dbReference type="PROSITE" id="PS50821">
    <property type="entry name" value="PAZ"/>
    <property type="match status" value="1"/>
</dbReference>
<feature type="domain" description="Piwi" evidence="8">
    <location>
        <begin position="1333"/>
        <end position="1639"/>
    </location>
</feature>
<dbReference type="EMBL" id="KL363270">
    <property type="protein sequence ID" value="KFD49462.1"/>
    <property type="molecule type" value="Genomic_DNA"/>
</dbReference>
<feature type="domain" description="Guanylate kinase-like" evidence="5">
    <location>
        <begin position="1101"/>
        <end position="1181"/>
    </location>
</feature>
<dbReference type="InterPro" id="IPR036028">
    <property type="entry name" value="SH3-like_dom_sf"/>
</dbReference>
<dbReference type="GO" id="GO:0030054">
    <property type="term" value="C:cell junction"/>
    <property type="evidence" value="ECO:0007669"/>
    <property type="project" value="UniProtKB-ARBA"/>
</dbReference>
<dbReference type="PROSITE" id="PS50106">
    <property type="entry name" value="PDZ"/>
    <property type="match status" value="2"/>
</dbReference>
<dbReference type="InterPro" id="IPR032474">
    <property type="entry name" value="Argonaute_N"/>
</dbReference>
<evidence type="ECO:0000259" key="5">
    <source>
        <dbReference type="PROSITE" id="PS50052"/>
    </source>
</evidence>
<feature type="domain" description="Piwi" evidence="8">
    <location>
        <begin position="512"/>
        <end position="721"/>
    </location>
</feature>
<dbReference type="InterPro" id="IPR001478">
    <property type="entry name" value="PDZ"/>
</dbReference>
<dbReference type="InterPro" id="IPR032472">
    <property type="entry name" value="ArgoL2"/>
</dbReference>
<dbReference type="CDD" id="cd00071">
    <property type="entry name" value="GMPK"/>
    <property type="match status" value="1"/>
</dbReference>
<dbReference type="InterPro" id="IPR008145">
    <property type="entry name" value="GK/Ca_channel_bsu"/>
</dbReference>
<dbReference type="SMART" id="SM01163">
    <property type="entry name" value="DUF1785"/>
    <property type="match status" value="1"/>
</dbReference>
<name>A0A085LWW6_9BILA</name>
<dbReference type="PROSITE" id="PS50822">
    <property type="entry name" value="PIWI"/>
    <property type="match status" value="2"/>
</dbReference>
<dbReference type="InterPro" id="IPR036034">
    <property type="entry name" value="PDZ_sf"/>
</dbReference>
<dbReference type="Gene3D" id="2.170.260.10">
    <property type="entry name" value="paz domain"/>
    <property type="match status" value="1"/>
</dbReference>
<dbReference type="InterPro" id="IPR008144">
    <property type="entry name" value="Guanylate_kin-like_dom"/>
</dbReference>
<dbReference type="Pfam" id="PF02171">
    <property type="entry name" value="Piwi"/>
    <property type="match status" value="2"/>
</dbReference>
<dbReference type="Proteomes" id="UP000030764">
    <property type="component" value="Unassembled WGS sequence"/>
</dbReference>
<dbReference type="InterPro" id="IPR036397">
    <property type="entry name" value="RNaseH_sf"/>
</dbReference>
<dbReference type="InterPro" id="IPR050716">
    <property type="entry name" value="MAGUK"/>
</dbReference>
<dbReference type="InterPro" id="IPR001452">
    <property type="entry name" value="SH3_domain"/>
</dbReference>
<dbReference type="PROSITE" id="PS50052">
    <property type="entry name" value="GUANYLATE_KINASE_2"/>
    <property type="match status" value="2"/>
</dbReference>
<dbReference type="Gene3D" id="2.30.30.40">
    <property type="entry name" value="SH3 Domains"/>
    <property type="match status" value="2"/>
</dbReference>
<comment type="similarity">
    <text evidence="1">Belongs to the MAGUK family.</text>
</comment>
<proteinExistence type="inferred from homology"/>
<keyword evidence="2 3" id="KW-0728">SH3 domain</keyword>
<dbReference type="InterPro" id="IPR003100">
    <property type="entry name" value="PAZ_dom"/>
</dbReference>
<evidence type="ECO:0000259" key="4">
    <source>
        <dbReference type="PROSITE" id="PS50002"/>
    </source>
</evidence>
<feature type="domain" description="PAZ" evidence="7">
    <location>
        <begin position="241"/>
        <end position="361"/>
    </location>
</feature>
<dbReference type="CDD" id="cd02846">
    <property type="entry name" value="PAZ_argonaute_like"/>
    <property type="match status" value="1"/>
</dbReference>
<reference evidence="9 10" key="1">
    <citation type="journal article" date="2014" name="Nat. Genet.">
        <title>Genome and transcriptome of the porcine whipworm Trichuris suis.</title>
        <authorList>
            <person name="Jex A.R."/>
            <person name="Nejsum P."/>
            <person name="Schwarz E.M."/>
            <person name="Hu L."/>
            <person name="Young N.D."/>
            <person name="Hall R.S."/>
            <person name="Korhonen P.K."/>
            <person name="Liao S."/>
            <person name="Thamsborg S."/>
            <person name="Xia J."/>
            <person name="Xu P."/>
            <person name="Wang S."/>
            <person name="Scheerlinck J.P."/>
            <person name="Hofmann A."/>
            <person name="Sternberg P.W."/>
            <person name="Wang J."/>
            <person name="Gasser R.B."/>
        </authorList>
    </citation>
    <scope>NUCLEOTIDE SEQUENCE [LARGE SCALE GENOMIC DNA]</scope>
    <source>
        <strain evidence="9">DCEP-RM93M</strain>
    </source>
</reference>
<dbReference type="Pfam" id="PF08699">
    <property type="entry name" value="ArgoL1"/>
    <property type="match status" value="1"/>
</dbReference>
<dbReference type="Gene3D" id="2.30.42.10">
    <property type="match status" value="2"/>
</dbReference>
<dbReference type="SUPFAM" id="SSF50044">
    <property type="entry name" value="SH3-domain"/>
    <property type="match status" value="2"/>
</dbReference>
<accession>A0A085LWW6</accession>
<dbReference type="Gene3D" id="3.30.420.10">
    <property type="entry name" value="Ribonuclease H-like superfamily/Ribonuclease H"/>
    <property type="match status" value="2"/>
</dbReference>
<feature type="domain" description="Guanylate kinase-like" evidence="5">
    <location>
        <begin position="2053"/>
        <end position="2239"/>
    </location>
</feature>